<sequence>MGAYGKSAAKKVSNKKHRAIRSRINSLHKPTTTGQASSAASRDTQASRTVRVVPQEGAIQNTAGQGVFIAESVRSARIPPSTVRTTVLQPGPSLEPAEEDTAPCHLEPSERSCLQWDATAFRDHTSSCKALPVEPFGTVFQINASLPRLGCVLPPAPVQAPAADLSADEQRYTTLPALEHNTVQLQKGGVLETTTPEEAGSLEAAGAEDASSDEAPAVASQTVSFHPTTKNNGGLMTQLFKDASSVFGKLSSTAAASGCCAAQRALAAGAMPIRAAATATTAAAGLSLGMAVGSAAVVMTAAGFTASAVAPVVESSLIQLPLRTASCAARPVATLFLQPVATATTRISSVGLHAIKMAPAIAANLFPNTTKYIKCKLSASPSLGDLEGDEWLAQRRALLEAAVSDYANSSQDSDVEDSSDEDESDEEGDTDLRDMDSAFQPSAAESPTRRVTREAS</sequence>
<evidence type="ECO:0000256" key="1">
    <source>
        <dbReference type="SAM" id="MobiDB-lite"/>
    </source>
</evidence>
<evidence type="ECO:0000313" key="2">
    <source>
        <dbReference type="EMBL" id="CAL5229157.1"/>
    </source>
</evidence>
<gene>
    <name evidence="2" type="primary">g12431</name>
    <name evidence="2" type="ORF">VP750_LOCUS11063</name>
</gene>
<name>A0ABP1GD07_9CHLO</name>
<organism evidence="2 3">
    <name type="scientific">Coccomyxa viridis</name>
    <dbReference type="NCBI Taxonomy" id="1274662"/>
    <lineage>
        <taxon>Eukaryota</taxon>
        <taxon>Viridiplantae</taxon>
        <taxon>Chlorophyta</taxon>
        <taxon>core chlorophytes</taxon>
        <taxon>Trebouxiophyceae</taxon>
        <taxon>Trebouxiophyceae incertae sedis</taxon>
        <taxon>Coccomyxaceae</taxon>
        <taxon>Coccomyxa</taxon>
    </lineage>
</organism>
<dbReference type="Proteomes" id="UP001497392">
    <property type="component" value="Unassembled WGS sequence"/>
</dbReference>
<comment type="caution">
    <text evidence="2">The sequence shown here is derived from an EMBL/GenBank/DDBJ whole genome shotgun (WGS) entry which is preliminary data.</text>
</comment>
<feature type="compositionally biased region" description="Polar residues" evidence="1">
    <location>
        <begin position="23"/>
        <end position="46"/>
    </location>
</feature>
<feature type="compositionally biased region" description="Basic and acidic residues" evidence="1">
    <location>
        <begin position="447"/>
        <end position="456"/>
    </location>
</feature>
<feature type="region of interest" description="Disordered" evidence="1">
    <location>
        <begin position="1"/>
        <end position="46"/>
    </location>
</feature>
<feature type="compositionally biased region" description="Acidic residues" evidence="1">
    <location>
        <begin position="413"/>
        <end position="429"/>
    </location>
</feature>
<feature type="compositionally biased region" description="Basic residues" evidence="1">
    <location>
        <begin position="8"/>
        <end position="21"/>
    </location>
</feature>
<evidence type="ECO:0000313" key="3">
    <source>
        <dbReference type="Proteomes" id="UP001497392"/>
    </source>
</evidence>
<keyword evidence="3" id="KW-1185">Reference proteome</keyword>
<accession>A0ABP1GD07</accession>
<protein>
    <submittedName>
        <fullName evidence="2">G12431 protein</fullName>
    </submittedName>
</protein>
<dbReference type="EMBL" id="CAXHTA020000020">
    <property type="protein sequence ID" value="CAL5229157.1"/>
    <property type="molecule type" value="Genomic_DNA"/>
</dbReference>
<proteinExistence type="predicted"/>
<reference evidence="2 3" key="1">
    <citation type="submission" date="2024-06" db="EMBL/GenBank/DDBJ databases">
        <authorList>
            <person name="Kraege A."/>
            <person name="Thomma B."/>
        </authorList>
    </citation>
    <scope>NUCLEOTIDE SEQUENCE [LARGE SCALE GENOMIC DNA]</scope>
</reference>
<feature type="region of interest" description="Disordered" evidence="1">
    <location>
        <begin position="405"/>
        <end position="456"/>
    </location>
</feature>